<gene>
    <name evidence="1" type="ORF">SAMN05216205_5839</name>
</gene>
<dbReference type="EMBL" id="FNRV01000001">
    <property type="protein sequence ID" value="SED65692.1"/>
    <property type="molecule type" value="Genomic_DNA"/>
</dbReference>
<keyword evidence="2" id="KW-1185">Reference proteome</keyword>
<dbReference type="Proteomes" id="UP000199665">
    <property type="component" value="Unassembled WGS sequence"/>
</dbReference>
<accession>A0ABY0YK51</accession>
<sequence length="49" mass="5534">MTPMLFLLGNPEGWGFLDNYHVVSYHVVAALCRCASDDYLPFHSGVRFS</sequence>
<name>A0ABY0YK51_9PSED</name>
<evidence type="ECO:0000313" key="1">
    <source>
        <dbReference type="EMBL" id="SED65692.1"/>
    </source>
</evidence>
<reference evidence="1 2" key="1">
    <citation type="submission" date="2016-10" db="EMBL/GenBank/DDBJ databases">
        <authorList>
            <person name="Varghese N."/>
            <person name="Submissions S."/>
        </authorList>
    </citation>
    <scope>NUCLEOTIDE SEQUENCE [LARGE SCALE GENOMIC DNA]</scope>
    <source>
        <strain evidence="1 2">DSM 18327</strain>
    </source>
</reference>
<organism evidence="1 2">
    <name type="scientific">Pseudomonas mohnii</name>
    <dbReference type="NCBI Taxonomy" id="395600"/>
    <lineage>
        <taxon>Bacteria</taxon>
        <taxon>Pseudomonadati</taxon>
        <taxon>Pseudomonadota</taxon>
        <taxon>Gammaproteobacteria</taxon>
        <taxon>Pseudomonadales</taxon>
        <taxon>Pseudomonadaceae</taxon>
        <taxon>Pseudomonas</taxon>
    </lineage>
</organism>
<comment type="caution">
    <text evidence="1">The sequence shown here is derived from an EMBL/GenBank/DDBJ whole genome shotgun (WGS) entry which is preliminary data.</text>
</comment>
<evidence type="ECO:0000313" key="2">
    <source>
        <dbReference type="Proteomes" id="UP000199665"/>
    </source>
</evidence>
<protein>
    <submittedName>
        <fullName evidence="1">Uncharacterized protein</fullName>
    </submittedName>
</protein>
<proteinExistence type="predicted"/>